<feature type="transmembrane region" description="Helical" evidence="9">
    <location>
        <begin position="87"/>
        <end position="110"/>
    </location>
</feature>
<dbReference type="InterPro" id="IPR036526">
    <property type="entry name" value="C-N_Hydrolase_sf"/>
</dbReference>
<dbReference type="InterPro" id="IPR003010">
    <property type="entry name" value="C-N_Hydrolase"/>
</dbReference>
<comment type="caution">
    <text evidence="11">The sequence shown here is derived from an EMBL/GenBank/DDBJ whole genome shotgun (WGS) entry which is preliminary data.</text>
</comment>
<evidence type="ECO:0000313" key="12">
    <source>
        <dbReference type="Proteomes" id="UP001297600"/>
    </source>
</evidence>
<dbReference type="NCBIfam" id="TIGR00546">
    <property type="entry name" value="lnt"/>
    <property type="match status" value="1"/>
</dbReference>
<comment type="similarity">
    <text evidence="2 9">Belongs to the CN hydrolase family. Apolipoprotein N-acyltransferase subfamily.</text>
</comment>
<feature type="transmembrane region" description="Helical" evidence="9">
    <location>
        <begin position="156"/>
        <end position="180"/>
    </location>
</feature>
<keyword evidence="6 9" id="KW-1133">Transmembrane helix</keyword>
<sequence>MNASCLRLVSAAASGGLFALAFFPGSGALGLPCGLFGTALFLATASRARGAAAAGACGFLFGLAAYGAGLSWVWHSIHYYGGLPAPLALAALLALGAVNALFPAAAAAAASRIPSPALRCAAGLPALLLIADWIRGEAVNSFPWISLGYALSDTPLAGFAPLAGAYGVELAALLILGCLAAAVSRQSPKRRLGCLAAAAALAAAGYLADGLTWSQPSGEVLRVRLVQPDLPVAGVPGAPPLSLGTRVSKALALSGDDPRGTLVVWPESVVAAPLERIPPAQLERLFEPFAERGESLAFNAFSESARGEISNSLFLFSAARGLQRYDKRHLVPFGEYVPAGFHWLVDALGIPMSDQQPGAASQPAFSLGGMVIAPMICYENLFGAELREFWRAAPGPGLLLVSSNLSWFSPSIQFQHLQFSRMRARETARPLVSVNNNGSSALVGSRGEILLEAGPGAASLAVSVSPALGPETPYVRFGSLPAALAALGLALWLALRERFRKNKKTASL</sequence>
<evidence type="ECO:0000256" key="1">
    <source>
        <dbReference type="ARBA" id="ARBA00004651"/>
    </source>
</evidence>
<gene>
    <name evidence="9 11" type="primary">lnt</name>
    <name evidence="11" type="ORF">MAF45_02230</name>
</gene>
<dbReference type="RefSeq" id="WP_237977929.1">
    <property type="nucleotide sequence ID" value="NZ_JAKNCT010000002.1"/>
</dbReference>
<dbReference type="Proteomes" id="UP001297600">
    <property type="component" value="Unassembled WGS sequence"/>
</dbReference>
<comment type="catalytic activity">
    <reaction evidence="9">
        <text>N-terminal S-1,2-diacyl-sn-glyceryl-L-cysteinyl-[lipoprotein] + a glycerophospholipid = N-acyl-S-1,2-diacyl-sn-glyceryl-L-cysteinyl-[lipoprotein] + a 2-acyl-sn-glycero-3-phospholipid + H(+)</text>
        <dbReference type="Rhea" id="RHEA:48228"/>
        <dbReference type="Rhea" id="RHEA-COMP:14681"/>
        <dbReference type="Rhea" id="RHEA-COMP:14684"/>
        <dbReference type="ChEBI" id="CHEBI:15378"/>
        <dbReference type="ChEBI" id="CHEBI:136912"/>
        <dbReference type="ChEBI" id="CHEBI:140656"/>
        <dbReference type="ChEBI" id="CHEBI:140657"/>
        <dbReference type="ChEBI" id="CHEBI:140660"/>
        <dbReference type="EC" id="2.3.1.269"/>
    </reaction>
</comment>
<feature type="transmembrane region" description="Helical" evidence="9">
    <location>
        <begin position="29"/>
        <end position="45"/>
    </location>
</feature>
<dbReference type="PANTHER" id="PTHR38686">
    <property type="entry name" value="APOLIPOPROTEIN N-ACYLTRANSFERASE"/>
    <property type="match status" value="1"/>
</dbReference>
<dbReference type="Pfam" id="PF20154">
    <property type="entry name" value="LNT_N"/>
    <property type="match status" value="1"/>
</dbReference>
<evidence type="ECO:0000256" key="5">
    <source>
        <dbReference type="ARBA" id="ARBA00022692"/>
    </source>
</evidence>
<feature type="transmembrane region" description="Helical" evidence="9">
    <location>
        <begin position="117"/>
        <end position="136"/>
    </location>
</feature>
<dbReference type="Pfam" id="PF00795">
    <property type="entry name" value="CN_hydrolase"/>
    <property type="match status" value="1"/>
</dbReference>
<name>A0ABS9MNU2_9BURK</name>
<evidence type="ECO:0000256" key="7">
    <source>
        <dbReference type="ARBA" id="ARBA00023136"/>
    </source>
</evidence>
<evidence type="ECO:0000256" key="4">
    <source>
        <dbReference type="ARBA" id="ARBA00022679"/>
    </source>
</evidence>
<evidence type="ECO:0000313" key="11">
    <source>
        <dbReference type="EMBL" id="MCG5030275.1"/>
    </source>
</evidence>
<feature type="transmembrane region" description="Helical" evidence="9">
    <location>
        <begin position="474"/>
        <end position="495"/>
    </location>
</feature>
<keyword evidence="5 9" id="KW-0812">Transmembrane</keyword>
<evidence type="ECO:0000256" key="2">
    <source>
        <dbReference type="ARBA" id="ARBA00010065"/>
    </source>
</evidence>
<dbReference type="CDD" id="cd07571">
    <property type="entry name" value="ALP_N-acyl_transferase"/>
    <property type="match status" value="1"/>
</dbReference>
<keyword evidence="8 9" id="KW-0012">Acyltransferase</keyword>
<dbReference type="HAMAP" id="MF_01148">
    <property type="entry name" value="Lnt"/>
    <property type="match status" value="1"/>
</dbReference>
<dbReference type="EMBL" id="JAKNCT010000002">
    <property type="protein sequence ID" value="MCG5030275.1"/>
    <property type="molecule type" value="Genomic_DNA"/>
</dbReference>
<proteinExistence type="inferred from homology"/>
<dbReference type="InterPro" id="IPR045378">
    <property type="entry name" value="LNT_N"/>
</dbReference>
<comment type="function">
    <text evidence="9">Catalyzes the phospholipid dependent N-acylation of the N-terminal cysteine of apolipoprotein, the last step in lipoprotein maturation.</text>
</comment>
<keyword evidence="12" id="KW-1185">Reference proteome</keyword>
<comment type="subcellular location">
    <subcellularLocation>
        <location evidence="1 9">Cell membrane</location>
        <topology evidence="1 9">Multi-pass membrane protein</topology>
    </subcellularLocation>
</comment>
<dbReference type="PANTHER" id="PTHR38686:SF1">
    <property type="entry name" value="APOLIPOPROTEIN N-ACYLTRANSFERASE"/>
    <property type="match status" value="1"/>
</dbReference>
<accession>A0ABS9MNU2</accession>
<keyword evidence="4 9" id="KW-0808">Transferase</keyword>
<evidence type="ECO:0000256" key="8">
    <source>
        <dbReference type="ARBA" id="ARBA00023315"/>
    </source>
</evidence>
<dbReference type="PROSITE" id="PS50263">
    <property type="entry name" value="CN_HYDROLASE"/>
    <property type="match status" value="1"/>
</dbReference>
<evidence type="ECO:0000259" key="10">
    <source>
        <dbReference type="PROSITE" id="PS50263"/>
    </source>
</evidence>
<evidence type="ECO:0000256" key="9">
    <source>
        <dbReference type="HAMAP-Rule" id="MF_01148"/>
    </source>
</evidence>
<dbReference type="EC" id="2.3.1.269" evidence="9"/>
<feature type="transmembrane region" description="Helical" evidence="9">
    <location>
        <begin position="52"/>
        <end position="75"/>
    </location>
</feature>
<organism evidence="11 12">
    <name type="scientific">Mesosutterella porci</name>
    <dbReference type="NCBI Taxonomy" id="2915351"/>
    <lineage>
        <taxon>Bacteria</taxon>
        <taxon>Pseudomonadati</taxon>
        <taxon>Pseudomonadota</taxon>
        <taxon>Betaproteobacteria</taxon>
        <taxon>Burkholderiales</taxon>
        <taxon>Sutterellaceae</taxon>
        <taxon>Mesosutterella</taxon>
    </lineage>
</organism>
<dbReference type="Gene3D" id="3.60.110.10">
    <property type="entry name" value="Carbon-nitrogen hydrolase"/>
    <property type="match status" value="1"/>
</dbReference>
<keyword evidence="3 9" id="KW-1003">Cell membrane</keyword>
<comment type="pathway">
    <text evidence="9">Protein modification; lipoprotein biosynthesis (N-acyl transfer).</text>
</comment>
<feature type="domain" description="CN hydrolase" evidence="10">
    <location>
        <begin position="221"/>
        <end position="466"/>
    </location>
</feature>
<protein>
    <recommendedName>
        <fullName evidence="9">Apolipoprotein N-acyltransferase</fullName>
        <shortName evidence="9">ALP N-acyltransferase</shortName>
        <ecNumber evidence="9">2.3.1.269</ecNumber>
    </recommendedName>
</protein>
<keyword evidence="7 9" id="KW-0472">Membrane</keyword>
<evidence type="ECO:0000256" key="3">
    <source>
        <dbReference type="ARBA" id="ARBA00022475"/>
    </source>
</evidence>
<dbReference type="SUPFAM" id="SSF56317">
    <property type="entry name" value="Carbon-nitrogen hydrolase"/>
    <property type="match status" value="1"/>
</dbReference>
<reference evidence="11 12" key="1">
    <citation type="submission" date="2022-02" db="EMBL/GenBank/DDBJ databases">
        <title>Mesosutterella porci, a novel member of the family Sutterellaceae from pig feces.</title>
        <authorList>
            <person name="Wylensek D."/>
            <person name="Clavel T."/>
        </authorList>
    </citation>
    <scope>NUCLEOTIDE SEQUENCE [LARGE SCALE GENOMIC DNA]</scope>
    <source>
        <strain evidence="12">oilRF-744-wt-GAM-9</strain>
    </source>
</reference>
<dbReference type="InterPro" id="IPR004563">
    <property type="entry name" value="Apolipo_AcylTrfase"/>
</dbReference>
<feature type="transmembrane region" description="Helical" evidence="9">
    <location>
        <begin position="192"/>
        <end position="213"/>
    </location>
</feature>
<evidence type="ECO:0000256" key="6">
    <source>
        <dbReference type="ARBA" id="ARBA00022989"/>
    </source>
</evidence>